<evidence type="ECO:0000259" key="8">
    <source>
        <dbReference type="PROSITE" id="PS50893"/>
    </source>
</evidence>
<dbReference type="PROSITE" id="PS00211">
    <property type="entry name" value="ABC_TRANSPORTER_1"/>
    <property type="match status" value="1"/>
</dbReference>
<dbReference type="EMBL" id="BAAAOB010000001">
    <property type="protein sequence ID" value="GAA1777168.1"/>
    <property type="molecule type" value="Genomic_DNA"/>
</dbReference>
<comment type="similarity">
    <text evidence="2">Belongs to the ABC transporter superfamily.</text>
</comment>
<name>A0ABN2L6M8_9MICO</name>
<dbReference type="Proteomes" id="UP001500851">
    <property type="component" value="Unassembled WGS sequence"/>
</dbReference>
<dbReference type="PANTHER" id="PTHR43297">
    <property type="entry name" value="OLIGOPEPTIDE TRANSPORT ATP-BINDING PROTEIN APPD"/>
    <property type="match status" value="1"/>
</dbReference>
<evidence type="ECO:0000256" key="4">
    <source>
        <dbReference type="ARBA" id="ARBA00022475"/>
    </source>
</evidence>
<evidence type="ECO:0000256" key="3">
    <source>
        <dbReference type="ARBA" id="ARBA00022448"/>
    </source>
</evidence>
<keyword evidence="6 9" id="KW-0067">ATP-binding</keyword>
<evidence type="ECO:0000256" key="5">
    <source>
        <dbReference type="ARBA" id="ARBA00022741"/>
    </source>
</evidence>
<gene>
    <name evidence="9" type="ORF">GCM10009768_02070</name>
</gene>
<sequence length="266" mass="28894">MIELRNVSITYGSAPRPAVSEVSLSIAPGERVGIVGESGSGKSTLTSAILRSLPKGARVGGEIVYDGRDLGSLSETEFRALRSVGIARIPQDPLASLNPVLRVGTQLRDVLRAHRRLSRAECTELVEQALGEVGIPEPHLKRKAFPHELSGGMRQRVLIAMSLINEPRLLIADEPTTALDVTVQAQIIDLMQRELDSREMSLLLITHDIGVVVELCTRIVVMRGGRVLEEGLTEEIMANPQHPYTRQLFAAAEMQPTATARKAGDS</sequence>
<evidence type="ECO:0000256" key="1">
    <source>
        <dbReference type="ARBA" id="ARBA00004202"/>
    </source>
</evidence>
<evidence type="ECO:0000313" key="10">
    <source>
        <dbReference type="Proteomes" id="UP001500851"/>
    </source>
</evidence>
<keyword evidence="4" id="KW-1003">Cell membrane</keyword>
<dbReference type="GO" id="GO:0005524">
    <property type="term" value="F:ATP binding"/>
    <property type="evidence" value="ECO:0007669"/>
    <property type="project" value="UniProtKB-KW"/>
</dbReference>
<dbReference type="Pfam" id="PF00005">
    <property type="entry name" value="ABC_tran"/>
    <property type="match status" value="1"/>
</dbReference>
<feature type="domain" description="ABC transporter" evidence="8">
    <location>
        <begin position="2"/>
        <end position="249"/>
    </location>
</feature>
<evidence type="ECO:0000256" key="6">
    <source>
        <dbReference type="ARBA" id="ARBA00022840"/>
    </source>
</evidence>
<dbReference type="CDD" id="cd03257">
    <property type="entry name" value="ABC_NikE_OppD_transporters"/>
    <property type="match status" value="1"/>
</dbReference>
<reference evidence="9 10" key="1">
    <citation type="journal article" date="2019" name="Int. J. Syst. Evol. Microbiol.">
        <title>The Global Catalogue of Microorganisms (GCM) 10K type strain sequencing project: providing services to taxonomists for standard genome sequencing and annotation.</title>
        <authorList>
            <consortium name="The Broad Institute Genomics Platform"/>
            <consortium name="The Broad Institute Genome Sequencing Center for Infectious Disease"/>
            <person name="Wu L."/>
            <person name="Ma J."/>
        </authorList>
    </citation>
    <scope>NUCLEOTIDE SEQUENCE [LARGE SCALE GENOMIC DNA]</scope>
    <source>
        <strain evidence="9 10">JCM 14736</strain>
    </source>
</reference>
<evidence type="ECO:0000256" key="7">
    <source>
        <dbReference type="ARBA" id="ARBA00023136"/>
    </source>
</evidence>
<evidence type="ECO:0000256" key="2">
    <source>
        <dbReference type="ARBA" id="ARBA00005417"/>
    </source>
</evidence>
<organism evidence="9 10">
    <name type="scientific">Leucobacter iarius</name>
    <dbReference type="NCBI Taxonomy" id="333963"/>
    <lineage>
        <taxon>Bacteria</taxon>
        <taxon>Bacillati</taxon>
        <taxon>Actinomycetota</taxon>
        <taxon>Actinomycetes</taxon>
        <taxon>Micrococcales</taxon>
        <taxon>Microbacteriaceae</taxon>
        <taxon>Leucobacter</taxon>
    </lineage>
</organism>
<keyword evidence="7" id="KW-0472">Membrane</keyword>
<dbReference type="InterPro" id="IPR027417">
    <property type="entry name" value="P-loop_NTPase"/>
</dbReference>
<evidence type="ECO:0000313" key="9">
    <source>
        <dbReference type="EMBL" id="GAA1777168.1"/>
    </source>
</evidence>
<keyword evidence="5" id="KW-0547">Nucleotide-binding</keyword>
<keyword evidence="10" id="KW-1185">Reference proteome</keyword>
<dbReference type="InterPro" id="IPR050388">
    <property type="entry name" value="ABC_Ni/Peptide_Import"/>
</dbReference>
<dbReference type="SUPFAM" id="SSF52540">
    <property type="entry name" value="P-loop containing nucleoside triphosphate hydrolases"/>
    <property type="match status" value="1"/>
</dbReference>
<comment type="caution">
    <text evidence="9">The sequence shown here is derived from an EMBL/GenBank/DDBJ whole genome shotgun (WGS) entry which is preliminary data.</text>
</comment>
<dbReference type="InterPro" id="IPR003439">
    <property type="entry name" value="ABC_transporter-like_ATP-bd"/>
</dbReference>
<protein>
    <submittedName>
        <fullName evidence="9">ABC transporter ATP-binding protein</fullName>
    </submittedName>
</protein>
<dbReference type="SMART" id="SM00382">
    <property type="entry name" value="AAA"/>
    <property type="match status" value="1"/>
</dbReference>
<keyword evidence="3" id="KW-0813">Transport</keyword>
<comment type="subcellular location">
    <subcellularLocation>
        <location evidence="1">Cell membrane</location>
        <topology evidence="1">Peripheral membrane protein</topology>
    </subcellularLocation>
</comment>
<dbReference type="InterPro" id="IPR017871">
    <property type="entry name" value="ABC_transporter-like_CS"/>
</dbReference>
<dbReference type="Gene3D" id="3.40.50.300">
    <property type="entry name" value="P-loop containing nucleotide triphosphate hydrolases"/>
    <property type="match status" value="1"/>
</dbReference>
<dbReference type="PROSITE" id="PS50893">
    <property type="entry name" value="ABC_TRANSPORTER_2"/>
    <property type="match status" value="1"/>
</dbReference>
<proteinExistence type="inferred from homology"/>
<dbReference type="RefSeq" id="WP_344028186.1">
    <property type="nucleotide sequence ID" value="NZ_BAAAOB010000001.1"/>
</dbReference>
<accession>A0ABN2L6M8</accession>
<dbReference type="PANTHER" id="PTHR43297:SF2">
    <property type="entry name" value="DIPEPTIDE TRANSPORT ATP-BINDING PROTEIN DPPD"/>
    <property type="match status" value="1"/>
</dbReference>
<dbReference type="InterPro" id="IPR003593">
    <property type="entry name" value="AAA+_ATPase"/>
</dbReference>